<keyword evidence="2" id="KW-1185">Reference proteome</keyword>
<dbReference type="AlphaFoldDB" id="A0A699YXT4"/>
<reference evidence="1 2" key="1">
    <citation type="submission" date="2020-02" db="EMBL/GenBank/DDBJ databases">
        <title>Draft genome sequence of Haematococcus lacustris strain NIES-144.</title>
        <authorList>
            <person name="Morimoto D."/>
            <person name="Nakagawa S."/>
            <person name="Yoshida T."/>
            <person name="Sawayama S."/>
        </authorList>
    </citation>
    <scope>NUCLEOTIDE SEQUENCE [LARGE SCALE GENOMIC DNA]</scope>
    <source>
        <strain evidence="1 2">NIES-144</strain>
    </source>
</reference>
<feature type="non-terminal residue" evidence="1">
    <location>
        <position position="16"/>
    </location>
</feature>
<dbReference type="Proteomes" id="UP000485058">
    <property type="component" value="Unassembled WGS sequence"/>
</dbReference>
<accession>A0A699YXT4</accession>
<comment type="caution">
    <text evidence="1">The sequence shown here is derived from an EMBL/GenBank/DDBJ whole genome shotgun (WGS) entry which is preliminary data.</text>
</comment>
<dbReference type="EMBL" id="BLLF01000396">
    <property type="protein sequence ID" value="GFH11359.1"/>
    <property type="molecule type" value="Genomic_DNA"/>
</dbReference>
<gene>
    <name evidence="1" type="ORF">HaLaN_06844</name>
</gene>
<protein>
    <submittedName>
        <fullName evidence="1">Uncharacterized protein</fullName>
    </submittedName>
</protein>
<proteinExistence type="predicted"/>
<name>A0A699YXT4_HAELA</name>
<feature type="non-terminal residue" evidence="1">
    <location>
        <position position="1"/>
    </location>
</feature>
<organism evidence="1 2">
    <name type="scientific">Haematococcus lacustris</name>
    <name type="common">Green alga</name>
    <name type="synonym">Haematococcus pluvialis</name>
    <dbReference type="NCBI Taxonomy" id="44745"/>
    <lineage>
        <taxon>Eukaryota</taxon>
        <taxon>Viridiplantae</taxon>
        <taxon>Chlorophyta</taxon>
        <taxon>core chlorophytes</taxon>
        <taxon>Chlorophyceae</taxon>
        <taxon>CS clade</taxon>
        <taxon>Chlamydomonadales</taxon>
        <taxon>Haematococcaceae</taxon>
        <taxon>Haematococcus</taxon>
    </lineage>
</organism>
<evidence type="ECO:0000313" key="1">
    <source>
        <dbReference type="EMBL" id="GFH11359.1"/>
    </source>
</evidence>
<sequence>MKLLELWQPVLPVTPA</sequence>
<evidence type="ECO:0000313" key="2">
    <source>
        <dbReference type="Proteomes" id="UP000485058"/>
    </source>
</evidence>